<gene>
    <name evidence="1" type="ORF">E7Z79_07895</name>
</gene>
<dbReference type="Proteomes" id="UP000783037">
    <property type="component" value="Unassembled WGS sequence"/>
</dbReference>
<dbReference type="RefSeq" id="WP_303739434.1">
    <property type="nucleotide sequence ID" value="NZ_SUTK01000049.1"/>
</dbReference>
<evidence type="ECO:0000313" key="1">
    <source>
        <dbReference type="EMBL" id="MBE6502346.1"/>
    </source>
</evidence>
<protein>
    <submittedName>
        <fullName evidence="1">Uncharacterized protein</fullName>
    </submittedName>
</protein>
<comment type="caution">
    <text evidence="1">The sequence shown here is derived from an EMBL/GenBank/DDBJ whole genome shotgun (WGS) entry which is preliminary data.</text>
</comment>
<evidence type="ECO:0000313" key="2">
    <source>
        <dbReference type="Proteomes" id="UP000783037"/>
    </source>
</evidence>
<organism evidence="1 2">
    <name type="scientific">Methanobrevibacter thaueri</name>
    <dbReference type="NCBI Taxonomy" id="190975"/>
    <lineage>
        <taxon>Archaea</taxon>
        <taxon>Methanobacteriati</taxon>
        <taxon>Methanobacteriota</taxon>
        <taxon>Methanomada group</taxon>
        <taxon>Methanobacteria</taxon>
        <taxon>Methanobacteriales</taxon>
        <taxon>Methanobacteriaceae</taxon>
        <taxon>Methanobrevibacter</taxon>
    </lineage>
</organism>
<sequence length="282" mass="33359">MINEVTISRLDELIGDYDTPFFNYLLYSYDLSLNDCEVIIDNLKNDISSNRVMPDNLVSTLEDYFKRKVLDLEKQSKLDYLTGLINPEGDYYKRFLEGFGLDQNEISLIYSRIESRILEDNITDFEIKRYLEYYFANAVRQESYFRDLDMIVGRAYDTLTIKKAKRDYPILTDRDIVDVVLAIRERIIDAVEFRKGIKHEFLDQCMRKSEEKKVRALSNLEYFVEGSGDSFSHFVKSKGLSKWEGKMLVSEIRDEISRGMIQPEKIDSVFLTKRFNEYNERK</sequence>
<dbReference type="EMBL" id="SUTK01000049">
    <property type="protein sequence ID" value="MBE6502346.1"/>
    <property type="molecule type" value="Genomic_DNA"/>
</dbReference>
<reference evidence="1" key="1">
    <citation type="submission" date="2019-04" db="EMBL/GenBank/DDBJ databases">
        <title>Evolution of Biomass-Degrading Anaerobic Consortia Revealed by Metagenomics.</title>
        <authorList>
            <person name="Peng X."/>
        </authorList>
    </citation>
    <scope>NUCLEOTIDE SEQUENCE</scope>
    <source>
        <strain evidence="1">SIG18</strain>
    </source>
</reference>
<dbReference type="AlphaFoldDB" id="A0A8T3V9L7"/>
<accession>A0A8T3V9L7</accession>
<proteinExistence type="predicted"/>
<name>A0A8T3V9L7_9EURY</name>